<comment type="caution">
    <text evidence="2">The sequence shown here is derived from an EMBL/GenBank/DDBJ whole genome shotgun (WGS) entry which is preliminary data.</text>
</comment>
<proteinExistence type="predicted"/>
<name>A0A9E2KPB5_9GAMM</name>
<protein>
    <submittedName>
        <fullName evidence="2">GNAT family N-acetyltransferase</fullName>
    </submittedName>
</protein>
<evidence type="ECO:0000259" key="1">
    <source>
        <dbReference type="PROSITE" id="PS51186"/>
    </source>
</evidence>
<dbReference type="InterPro" id="IPR016181">
    <property type="entry name" value="Acyl_CoA_acyltransferase"/>
</dbReference>
<organism evidence="2 3">
    <name type="scientific">Candidatus Anaerobiospirillum merdipullorum</name>
    <dbReference type="NCBI Taxonomy" id="2838450"/>
    <lineage>
        <taxon>Bacteria</taxon>
        <taxon>Pseudomonadati</taxon>
        <taxon>Pseudomonadota</taxon>
        <taxon>Gammaproteobacteria</taxon>
        <taxon>Aeromonadales</taxon>
        <taxon>Succinivibrionaceae</taxon>
        <taxon>Anaerobiospirillum</taxon>
    </lineage>
</organism>
<dbReference type="PANTHER" id="PTHR43792">
    <property type="entry name" value="GNAT FAMILY, PUTATIVE (AFU_ORTHOLOGUE AFUA_3G00765)-RELATED-RELATED"/>
    <property type="match status" value="1"/>
</dbReference>
<feature type="domain" description="N-acetyltransferase" evidence="1">
    <location>
        <begin position="11"/>
        <end position="173"/>
    </location>
</feature>
<dbReference type="SUPFAM" id="SSF55729">
    <property type="entry name" value="Acyl-CoA N-acyltransferases (Nat)"/>
    <property type="match status" value="1"/>
</dbReference>
<dbReference type="InterPro" id="IPR000182">
    <property type="entry name" value="GNAT_dom"/>
</dbReference>
<dbReference type="GO" id="GO:0016747">
    <property type="term" value="F:acyltransferase activity, transferring groups other than amino-acyl groups"/>
    <property type="evidence" value="ECO:0007669"/>
    <property type="project" value="InterPro"/>
</dbReference>
<dbReference type="Gene3D" id="3.40.630.30">
    <property type="match status" value="1"/>
</dbReference>
<dbReference type="AlphaFoldDB" id="A0A9E2KPB5"/>
<evidence type="ECO:0000313" key="3">
    <source>
        <dbReference type="Proteomes" id="UP000824150"/>
    </source>
</evidence>
<dbReference type="Proteomes" id="UP000824150">
    <property type="component" value="Unassembled WGS sequence"/>
</dbReference>
<gene>
    <name evidence="2" type="ORF">IAA31_03680</name>
</gene>
<accession>A0A9E2KPB5</accession>
<sequence length="186" mass="21102">MAEIIFSSERLYTRQLTNDDLSSIKEQLQDPEVMSAYEGAFSDLMVKSWLLKQMERYTQDGCGLYALLTKDNDTFVGQCGVTMQEFEGRLVHEVGYLLSKRFWHEGYATEAAAAARDYAFEVLNAPFVCAQVRDNNIPSQKVAQRIGFKQVGEIVKHYRGFVLPHIVYGMTRADYLAYKAQVTASA</sequence>
<dbReference type="EMBL" id="JAHLFG010000038">
    <property type="protein sequence ID" value="MBU3826572.1"/>
    <property type="molecule type" value="Genomic_DNA"/>
</dbReference>
<dbReference type="PANTHER" id="PTHR43792:SF1">
    <property type="entry name" value="N-ACETYLTRANSFERASE DOMAIN-CONTAINING PROTEIN"/>
    <property type="match status" value="1"/>
</dbReference>
<dbReference type="PROSITE" id="PS51186">
    <property type="entry name" value="GNAT"/>
    <property type="match status" value="1"/>
</dbReference>
<reference evidence="2" key="2">
    <citation type="submission" date="2021-04" db="EMBL/GenBank/DDBJ databases">
        <authorList>
            <person name="Gilroy R."/>
        </authorList>
    </citation>
    <scope>NUCLEOTIDE SEQUENCE</scope>
    <source>
        <strain evidence="2">687</strain>
    </source>
</reference>
<dbReference type="Pfam" id="PF13302">
    <property type="entry name" value="Acetyltransf_3"/>
    <property type="match status" value="1"/>
</dbReference>
<dbReference type="InterPro" id="IPR051531">
    <property type="entry name" value="N-acetyltransferase"/>
</dbReference>
<evidence type="ECO:0000313" key="2">
    <source>
        <dbReference type="EMBL" id="MBU3826572.1"/>
    </source>
</evidence>
<reference evidence="2" key="1">
    <citation type="journal article" date="2021" name="PeerJ">
        <title>Extensive microbial diversity within the chicken gut microbiome revealed by metagenomics and culture.</title>
        <authorList>
            <person name="Gilroy R."/>
            <person name="Ravi A."/>
            <person name="Getino M."/>
            <person name="Pursley I."/>
            <person name="Horton D.L."/>
            <person name="Alikhan N.F."/>
            <person name="Baker D."/>
            <person name="Gharbi K."/>
            <person name="Hall N."/>
            <person name="Watson M."/>
            <person name="Adriaenssens E.M."/>
            <person name="Foster-Nyarko E."/>
            <person name="Jarju S."/>
            <person name="Secka A."/>
            <person name="Antonio M."/>
            <person name="Oren A."/>
            <person name="Chaudhuri R.R."/>
            <person name="La Ragione R."/>
            <person name="Hildebrand F."/>
            <person name="Pallen M.J."/>
        </authorList>
    </citation>
    <scope>NUCLEOTIDE SEQUENCE</scope>
    <source>
        <strain evidence="2">687</strain>
    </source>
</reference>